<dbReference type="Proteomes" id="UP000248553">
    <property type="component" value="Unassembled WGS sequence"/>
</dbReference>
<evidence type="ECO:0000313" key="6">
    <source>
        <dbReference type="EMBL" id="RAK63880.1"/>
    </source>
</evidence>
<evidence type="ECO:0000256" key="4">
    <source>
        <dbReference type="ARBA" id="ARBA00023239"/>
    </source>
</evidence>
<dbReference type="InterPro" id="IPR000887">
    <property type="entry name" value="Aldlse_KDPG_KHG"/>
</dbReference>
<dbReference type="RefSeq" id="WP_111479998.1">
    <property type="nucleotide sequence ID" value="NZ_QHKM01000008.1"/>
</dbReference>
<dbReference type="InterPro" id="IPR013785">
    <property type="entry name" value="Aldolase_TIM"/>
</dbReference>
<keyword evidence="5" id="KW-0119">Carbohydrate metabolism</keyword>
<dbReference type="AlphaFoldDB" id="A0A328B8W2"/>
<keyword evidence="4" id="KW-0456">Lyase</keyword>
<keyword evidence="7" id="KW-1185">Reference proteome</keyword>
<dbReference type="PANTHER" id="PTHR30246">
    <property type="entry name" value="2-KETO-3-DEOXY-6-PHOSPHOGLUCONATE ALDOLASE"/>
    <property type="match status" value="1"/>
</dbReference>
<comment type="pathway">
    <text evidence="1">Carbohydrate acid metabolism.</text>
</comment>
<evidence type="ECO:0000256" key="1">
    <source>
        <dbReference type="ARBA" id="ARBA00004761"/>
    </source>
</evidence>
<evidence type="ECO:0000256" key="3">
    <source>
        <dbReference type="ARBA" id="ARBA00011233"/>
    </source>
</evidence>
<dbReference type="OrthoDB" id="9802667at2"/>
<reference evidence="7" key="1">
    <citation type="submission" date="2018-05" db="EMBL/GenBank/DDBJ databases">
        <authorList>
            <person name="Nie L."/>
        </authorList>
    </citation>
    <scope>NUCLEOTIDE SEQUENCE [LARGE SCALE GENOMIC DNA]</scope>
    <source>
        <strain evidence="7">NL</strain>
    </source>
</reference>
<dbReference type="CDD" id="cd00452">
    <property type="entry name" value="KDPG_aldolase"/>
    <property type="match status" value="1"/>
</dbReference>
<name>A0A328B8W2_9BACT</name>
<evidence type="ECO:0000256" key="5">
    <source>
        <dbReference type="ARBA" id="ARBA00023277"/>
    </source>
</evidence>
<gene>
    <name evidence="6" type="ORF">DLM85_20240</name>
</gene>
<dbReference type="Pfam" id="PF01081">
    <property type="entry name" value="Aldolase"/>
    <property type="match status" value="1"/>
</dbReference>
<dbReference type="EMBL" id="QHKM01000008">
    <property type="protein sequence ID" value="RAK63880.1"/>
    <property type="molecule type" value="Genomic_DNA"/>
</dbReference>
<comment type="similarity">
    <text evidence="2">Belongs to the KHG/KDPG aldolase family.</text>
</comment>
<dbReference type="Gene3D" id="3.20.20.70">
    <property type="entry name" value="Aldolase class I"/>
    <property type="match status" value="1"/>
</dbReference>
<dbReference type="SUPFAM" id="SSF51569">
    <property type="entry name" value="Aldolase"/>
    <property type="match status" value="1"/>
</dbReference>
<comment type="caution">
    <text evidence="6">The sequence shown here is derived from an EMBL/GenBank/DDBJ whole genome shotgun (WGS) entry which is preliminary data.</text>
</comment>
<dbReference type="GO" id="GO:0016829">
    <property type="term" value="F:lyase activity"/>
    <property type="evidence" value="ECO:0007669"/>
    <property type="project" value="UniProtKB-KW"/>
</dbReference>
<evidence type="ECO:0000313" key="7">
    <source>
        <dbReference type="Proteomes" id="UP000248553"/>
    </source>
</evidence>
<accession>A0A328B8W2</accession>
<organism evidence="6 7">
    <name type="scientific">Hymenobacter edaphi</name>
    <dbReference type="NCBI Taxonomy" id="2211146"/>
    <lineage>
        <taxon>Bacteria</taxon>
        <taxon>Pseudomonadati</taxon>
        <taxon>Bacteroidota</taxon>
        <taxon>Cytophagia</taxon>
        <taxon>Cytophagales</taxon>
        <taxon>Hymenobacteraceae</taxon>
        <taxon>Hymenobacter</taxon>
    </lineage>
</organism>
<dbReference type="PANTHER" id="PTHR30246:SF1">
    <property type="entry name" value="2-DEHYDRO-3-DEOXY-6-PHOSPHOGALACTONATE ALDOLASE-RELATED"/>
    <property type="match status" value="1"/>
</dbReference>
<evidence type="ECO:0000256" key="2">
    <source>
        <dbReference type="ARBA" id="ARBA00006906"/>
    </source>
</evidence>
<sequence>MPFDTDNVPQIASKEVLSRVLQAPVIPVFYHADVEHAQNIISACYAGGIRVFEFTNRGDNAFEVFSKLRGYVRDNCPDMLLGIGTIYNAKDAEAFILAGADFVVQPITTADVAAICRHYDVAWVPGVMTLNEIFHATRLGAAMVKIFPAGVLGPDYIKAVHGPMPKVKIMVTGGVEPTTESLGAWFGAGVSAVGMGSQLFKDSSDLEALGQRIAELMAFVDTVKK</sequence>
<comment type="subunit">
    <text evidence="3">Homotrimer.</text>
</comment>
<proteinExistence type="inferred from homology"/>
<protein>
    <submittedName>
        <fullName evidence="6">Bifunctional 4-hydroxy-2-oxoglutarate aldolase/2-dehydro-3-deoxy-phosphogluconate aldolase</fullName>
    </submittedName>
</protein>